<feature type="transmembrane region" description="Helical" evidence="4">
    <location>
        <begin position="565"/>
        <end position="582"/>
    </location>
</feature>
<feature type="signal peptide" evidence="5">
    <location>
        <begin position="1"/>
        <end position="22"/>
    </location>
</feature>
<keyword evidence="5" id="KW-0732">Signal</keyword>
<dbReference type="EMBL" id="QQOH01000002">
    <property type="protein sequence ID" value="RDE22541.1"/>
    <property type="molecule type" value="Genomic_DNA"/>
</dbReference>
<evidence type="ECO:0000313" key="8">
    <source>
        <dbReference type="Proteomes" id="UP000253769"/>
    </source>
</evidence>
<dbReference type="SMART" id="SM00062">
    <property type="entry name" value="PBPb"/>
    <property type="match status" value="1"/>
</dbReference>
<dbReference type="SUPFAM" id="SSF53850">
    <property type="entry name" value="Periplasmic binding protein-like II"/>
    <property type="match status" value="2"/>
</dbReference>
<sequence>MRCTFRVLCVSLLLSLSAPLWAAGEEGMEAVRLQLLWKHQFQFAGYYVAKEKGYYAAEGMAVDIREFNNEVDLVGDALSGQSDFVIGRSSLLIDKANGAPIVALLAAFQQSPLMLLTRGTAEIADAKALDGKRIMVTTDAKQVGEILAMLLKSGIAAEDFVHQPHSFNLQDLIDGKTDAYGAYISNEPFQMQQRGLPYGVIHPRDYGYDIYSDILFTSEQYVQQNPMKTLAFTEASRRGWEYAFANIEETARLIFDKYNTQGRSLEALIFEGQALKELAYAGGVPFGSMSMERFQEMAQIYRIVGELERDFDISGIIYQPPKSIAGLDLNAEEQLYLAKNRRFQLCVNTSWLPYEGIADEQYSGLVSGYIDHLSTLLGIEFSLRSHPTFAQHLQALEQGRCDLVAAAMQTPERAKSIDFTSPYFSMPVAVATRGAIDDRDLFQQPLTILRGSAFEEILRRRLPDAQLIPVDSTEEGMTQVEQGKAVGYVSAAAHLNIELQHNPRNGFVISSPFNDNWDLSLGVYQNRLLADILSKAIDAMSVAEHQQIRTLWLPVPFEAEFDYRLLWQLSAVALLVLLFLGYRNRVISGYNRQLKVLASVDQLTGINNRYSLDTKLGDQIKIANRYDRNLSLIFFDIDDFKMINDHYGHQVGDQILQQVANKVASSLREADIFGRWGGEEFLVLLPEVSRDQALQGAEKIRASIAKTHFVQGIRLTCSFGVTSYQTGDSVIDFVSRADAGLYEAKRGDKNCVRAC</sequence>
<dbReference type="PROSITE" id="PS50887">
    <property type="entry name" value="GGDEF"/>
    <property type="match status" value="1"/>
</dbReference>
<protein>
    <recommendedName>
        <fullName evidence="2">diguanylate cyclase</fullName>
        <ecNumber evidence="2">2.7.7.65</ecNumber>
    </recommendedName>
</protein>
<name>A0A369WM40_9GAMM</name>
<evidence type="ECO:0000256" key="3">
    <source>
        <dbReference type="ARBA" id="ARBA00034247"/>
    </source>
</evidence>
<dbReference type="Pfam" id="PF00497">
    <property type="entry name" value="SBP_bac_3"/>
    <property type="match status" value="1"/>
</dbReference>
<dbReference type="SMART" id="SM00267">
    <property type="entry name" value="GGDEF"/>
    <property type="match status" value="1"/>
</dbReference>
<dbReference type="SUPFAM" id="SSF55073">
    <property type="entry name" value="Nucleotide cyclase"/>
    <property type="match status" value="1"/>
</dbReference>
<dbReference type="EC" id="2.7.7.65" evidence="2"/>
<keyword evidence="4" id="KW-1133">Transmembrane helix</keyword>
<keyword evidence="4" id="KW-0812">Transmembrane</keyword>
<dbReference type="Pfam" id="PF09084">
    <property type="entry name" value="NMT1"/>
    <property type="match status" value="1"/>
</dbReference>
<dbReference type="GO" id="GO:0052621">
    <property type="term" value="F:diguanylate cyclase activity"/>
    <property type="evidence" value="ECO:0007669"/>
    <property type="project" value="UniProtKB-EC"/>
</dbReference>
<keyword evidence="8" id="KW-1185">Reference proteome</keyword>
<evidence type="ECO:0000259" key="6">
    <source>
        <dbReference type="PROSITE" id="PS50887"/>
    </source>
</evidence>
<comment type="cofactor">
    <cofactor evidence="1">
        <name>Mg(2+)</name>
        <dbReference type="ChEBI" id="CHEBI:18420"/>
    </cofactor>
</comment>
<reference evidence="7 8" key="1">
    <citation type="submission" date="2018-07" db="EMBL/GenBank/DDBJ databases">
        <title>Motiliproteus coralliicola sp. nov., a bacterium isolated from Coral.</title>
        <authorList>
            <person name="Wang G."/>
        </authorList>
    </citation>
    <scope>NUCLEOTIDE SEQUENCE [LARGE SCALE GENOMIC DNA]</scope>
    <source>
        <strain evidence="7 8">C34</strain>
    </source>
</reference>
<evidence type="ECO:0000256" key="2">
    <source>
        <dbReference type="ARBA" id="ARBA00012528"/>
    </source>
</evidence>
<evidence type="ECO:0000313" key="7">
    <source>
        <dbReference type="EMBL" id="RDE22541.1"/>
    </source>
</evidence>
<dbReference type="Proteomes" id="UP000253769">
    <property type="component" value="Unassembled WGS sequence"/>
</dbReference>
<gene>
    <name evidence="7" type="ORF">DV711_08080</name>
</gene>
<feature type="chain" id="PRO_5016661922" description="diguanylate cyclase" evidence="5">
    <location>
        <begin position="23"/>
        <end position="755"/>
    </location>
</feature>
<dbReference type="InterPro" id="IPR001638">
    <property type="entry name" value="Solute-binding_3/MltF_N"/>
</dbReference>
<comment type="caution">
    <text evidence="7">The sequence shown here is derived from an EMBL/GenBank/DDBJ whole genome shotgun (WGS) entry which is preliminary data.</text>
</comment>
<accession>A0A369WM40</accession>
<dbReference type="InterPro" id="IPR043128">
    <property type="entry name" value="Rev_trsase/Diguanyl_cyclase"/>
</dbReference>
<dbReference type="NCBIfam" id="TIGR00254">
    <property type="entry name" value="GGDEF"/>
    <property type="match status" value="1"/>
</dbReference>
<dbReference type="InterPro" id="IPR050469">
    <property type="entry name" value="Diguanylate_Cyclase"/>
</dbReference>
<evidence type="ECO:0000256" key="1">
    <source>
        <dbReference type="ARBA" id="ARBA00001946"/>
    </source>
</evidence>
<dbReference type="Gene3D" id="3.40.190.10">
    <property type="entry name" value="Periplasmic binding protein-like II"/>
    <property type="match status" value="4"/>
</dbReference>
<dbReference type="CDD" id="cd01949">
    <property type="entry name" value="GGDEF"/>
    <property type="match status" value="1"/>
</dbReference>
<feature type="domain" description="GGDEF" evidence="6">
    <location>
        <begin position="628"/>
        <end position="755"/>
    </location>
</feature>
<dbReference type="Pfam" id="PF00990">
    <property type="entry name" value="GGDEF"/>
    <property type="match status" value="1"/>
</dbReference>
<dbReference type="OrthoDB" id="9180959at2"/>
<proteinExistence type="predicted"/>
<dbReference type="PANTHER" id="PTHR45138">
    <property type="entry name" value="REGULATORY COMPONENTS OF SENSORY TRANSDUCTION SYSTEM"/>
    <property type="match status" value="1"/>
</dbReference>
<organism evidence="7 8">
    <name type="scientific">Motiliproteus coralliicola</name>
    <dbReference type="NCBI Taxonomy" id="2283196"/>
    <lineage>
        <taxon>Bacteria</taxon>
        <taxon>Pseudomonadati</taxon>
        <taxon>Pseudomonadota</taxon>
        <taxon>Gammaproteobacteria</taxon>
        <taxon>Oceanospirillales</taxon>
        <taxon>Oceanospirillaceae</taxon>
        <taxon>Motiliproteus</taxon>
    </lineage>
</organism>
<dbReference type="AlphaFoldDB" id="A0A369WM40"/>
<dbReference type="PANTHER" id="PTHR45138:SF9">
    <property type="entry name" value="DIGUANYLATE CYCLASE DGCM-RELATED"/>
    <property type="match status" value="1"/>
</dbReference>
<dbReference type="FunFam" id="3.30.70.270:FF:000001">
    <property type="entry name" value="Diguanylate cyclase domain protein"/>
    <property type="match status" value="1"/>
</dbReference>
<evidence type="ECO:0000256" key="4">
    <source>
        <dbReference type="SAM" id="Phobius"/>
    </source>
</evidence>
<dbReference type="InterPro" id="IPR029787">
    <property type="entry name" value="Nucleotide_cyclase"/>
</dbReference>
<dbReference type="InterPro" id="IPR015168">
    <property type="entry name" value="SsuA/THI5"/>
</dbReference>
<dbReference type="Gene3D" id="3.30.70.270">
    <property type="match status" value="1"/>
</dbReference>
<keyword evidence="4" id="KW-0472">Membrane</keyword>
<dbReference type="InterPro" id="IPR000160">
    <property type="entry name" value="GGDEF_dom"/>
</dbReference>
<evidence type="ECO:0000256" key="5">
    <source>
        <dbReference type="SAM" id="SignalP"/>
    </source>
</evidence>
<comment type="catalytic activity">
    <reaction evidence="3">
        <text>2 GTP = 3',3'-c-di-GMP + 2 diphosphate</text>
        <dbReference type="Rhea" id="RHEA:24898"/>
        <dbReference type="ChEBI" id="CHEBI:33019"/>
        <dbReference type="ChEBI" id="CHEBI:37565"/>
        <dbReference type="ChEBI" id="CHEBI:58805"/>
        <dbReference type="EC" id="2.7.7.65"/>
    </reaction>
</comment>